<evidence type="ECO:0008006" key="4">
    <source>
        <dbReference type="Google" id="ProtNLM"/>
    </source>
</evidence>
<reference evidence="2 3" key="1">
    <citation type="journal article" date="2011" name="PLoS Genet.">
        <title>Genome sequencing and comparative transcriptomics of the model entomopathogenic fungi Metarhizium anisopliae and M. acridum.</title>
        <authorList>
            <person name="Gao Q."/>
            <person name="Jin K."/>
            <person name="Ying S.H."/>
            <person name="Zhang Y."/>
            <person name="Xiao G."/>
            <person name="Shang Y."/>
            <person name="Duan Z."/>
            <person name="Hu X."/>
            <person name="Xie X.Q."/>
            <person name="Zhou G."/>
            <person name="Peng G."/>
            <person name="Luo Z."/>
            <person name="Huang W."/>
            <person name="Wang B."/>
            <person name="Fang W."/>
            <person name="Wang S."/>
            <person name="Zhong Y."/>
            <person name="Ma L.J."/>
            <person name="St Leger R.J."/>
            <person name="Zhao G.P."/>
            <person name="Pei Y."/>
            <person name="Feng M.G."/>
            <person name="Xia Y."/>
            <person name="Wang C."/>
        </authorList>
    </citation>
    <scope>NUCLEOTIDE SEQUENCE [LARGE SCALE GENOMIC DNA]</scope>
    <source>
        <strain evidence="2 3">CQMa 102</strain>
    </source>
</reference>
<evidence type="ECO:0000256" key="1">
    <source>
        <dbReference type="SAM" id="MobiDB-lite"/>
    </source>
</evidence>
<evidence type="ECO:0000313" key="3">
    <source>
        <dbReference type="Proteomes" id="UP000002499"/>
    </source>
</evidence>
<dbReference type="Proteomes" id="UP000002499">
    <property type="component" value="Unassembled WGS sequence"/>
</dbReference>
<dbReference type="OMA" id="KVIFHDQ"/>
<dbReference type="InParanoid" id="E9E501"/>
<feature type="region of interest" description="Disordered" evidence="1">
    <location>
        <begin position="1"/>
        <end position="67"/>
    </location>
</feature>
<organism evidence="3">
    <name type="scientific">Metarhizium acridum (strain CQMa 102)</name>
    <dbReference type="NCBI Taxonomy" id="655827"/>
    <lineage>
        <taxon>Eukaryota</taxon>
        <taxon>Fungi</taxon>
        <taxon>Dikarya</taxon>
        <taxon>Ascomycota</taxon>
        <taxon>Pezizomycotina</taxon>
        <taxon>Sordariomycetes</taxon>
        <taxon>Hypocreomycetidae</taxon>
        <taxon>Hypocreales</taxon>
        <taxon>Clavicipitaceae</taxon>
        <taxon>Metarhizium</taxon>
    </lineage>
</organism>
<feature type="compositionally biased region" description="Basic and acidic residues" evidence="1">
    <location>
        <begin position="58"/>
        <end position="67"/>
    </location>
</feature>
<sequence length="67" mass="7527">MPRDLKDKASKAIREGDQVWTPVRGGKHQGPVGGVVRTEEEAQETGTKNPPKPHCQHLHQDTKKYRS</sequence>
<protein>
    <recommendedName>
        <fullName evidence="4">Hypervirulence associated protein TUDOR domain-containing protein</fullName>
    </recommendedName>
</protein>
<dbReference type="EMBL" id="GL698504">
    <property type="protein sequence ID" value="EFY89018.1"/>
    <property type="molecule type" value="Genomic_DNA"/>
</dbReference>
<keyword evidence="3" id="KW-1185">Reference proteome</keyword>
<gene>
    <name evidence="2" type="ORF">MAC_04949</name>
</gene>
<dbReference type="OrthoDB" id="2138648at2759"/>
<dbReference type="AlphaFoldDB" id="E9E501"/>
<dbReference type="eggNOG" id="ENOG502SA36">
    <property type="taxonomic scope" value="Eukaryota"/>
</dbReference>
<dbReference type="HOGENOM" id="CLU_2812945_0_0_1"/>
<feature type="compositionally biased region" description="Basic and acidic residues" evidence="1">
    <location>
        <begin position="1"/>
        <end position="17"/>
    </location>
</feature>
<name>E9E501_METAQ</name>
<dbReference type="Gene3D" id="2.30.30.1060">
    <property type="match status" value="1"/>
</dbReference>
<evidence type="ECO:0000313" key="2">
    <source>
        <dbReference type="EMBL" id="EFY89018.1"/>
    </source>
</evidence>
<proteinExistence type="predicted"/>
<accession>E9E501</accession>